<dbReference type="PANTHER" id="PTHR12302:SF2">
    <property type="entry name" value="STAPHYLOCOCCAL NUCLEASE DOMAIN-CONTAINING PROTEIN 1"/>
    <property type="match status" value="1"/>
</dbReference>
<dbReference type="SMART" id="SM00333">
    <property type="entry name" value="TUDOR"/>
    <property type="match status" value="1"/>
</dbReference>
<dbReference type="OrthoDB" id="10023235at2759"/>
<keyword evidence="3" id="KW-0677">Repeat</keyword>
<gene>
    <name evidence="7" type="ORF">G7K_6505-t1</name>
</gene>
<feature type="domain" description="TNase-like" evidence="6">
    <location>
        <begin position="158"/>
        <end position="303"/>
    </location>
</feature>
<evidence type="ECO:0000256" key="1">
    <source>
        <dbReference type="ARBA" id="ARBA00004496"/>
    </source>
</evidence>
<dbReference type="EMBL" id="BACD03000068">
    <property type="protein sequence ID" value="GAO52427.1"/>
    <property type="molecule type" value="Genomic_DNA"/>
</dbReference>
<keyword evidence="8" id="KW-1185">Reference proteome</keyword>
<sequence>MTTLTAKIKQILPDPTLLLLQNPSSPSQTRQIAIHGITIPRLRREGDEDGAWDAREYLRKMVVGKVVRFRVVYTAAGREYARVWVDGGEDLALHLLRAGWAKLRSTPSCDEDDTAAYTEAESSARSASLGLWAPTSNIYASYDTPPNPASFLAQWQNKQIDAVIEQVRAGDLVRARLILSPAQHQYLPLILGGVRCPTSPRTEPTTGAVLDAGEEFGDAARAFTEARLLQRSVKVQLLGTTSSGGQFVANIIHPAGDIGALILASGLGRVVDWMSGMVGVERMGMLRATEARGRGAGVGVWKNTTNTLGKEKGFEAVVVRIVSADTILVEAQNMERRIRLSSLRAPRATDSAQAPFVTLAREWLRRRLIGKTVRVQIDSTTKPSAASNADSIDVATVTVGNTNTNVGLEGVQKGWLSVLRHRADDTHRAPGSIYDALIAAEAAAQDSHVGMWSPKPPGAVGAGRVVDASESVTRAKGHINALTRAGRVGGVVEHVFSGSRFKILLKHQGETKITFVLRDVRSPRSDESHGKEALEYATRRFLQRDVEVEINNVDRGGAFMGAMFLGGRDVGVGMVEGGLGWVGEYVAGPGAGVLREAEGRAKETKKGVWKDYQPEAEAAVVREGGENGSGRGGGEREYVDVVVTEVESQGRFWVQLITPKIQELEILMRDLQVASSAASLSGPPRVGDQLQAKSAQDGMWYRARVRRVDRAAAKAEVVFVDYGNTEHIPFANLRLGAPSGLPPQAQEATLSFIRPPPAGSEYALDARASLASLITNRQLVACIDRSPGGSPLELTLYDPTNSASVDPSESVNAEMVREGMCRVVPQKERGWEKAFAGVLTGLEEKEGEARRGRRGIWEYGDVFGDDE</sequence>
<dbReference type="AlphaFoldDB" id="A0A0E9NRE1"/>
<feature type="domain" description="TNase-like" evidence="6">
    <location>
        <begin position="312"/>
        <end position="454"/>
    </location>
</feature>
<name>A0A0E9NRE1_SAICN</name>
<proteinExistence type="predicted"/>
<accession>A0A0E9NRE1</accession>
<dbReference type="OMA" id="ARCADHH"/>
<reference evidence="7 8" key="2">
    <citation type="journal article" date="2014" name="J. Gen. Appl. Microbiol.">
        <title>The early diverging ascomycetous budding yeast Saitoella complicata has three histone deacetylases belonging to the Clr6, Hos2, and Rpd3 lineages.</title>
        <authorList>
            <person name="Nishida H."/>
            <person name="Matsumoto T."/>
            <person name="Kondo S."/>
            <person name="Hamamoto M."/>
            <person name="Yoshikawa H."/>
        </authorList>
    </citation>
    <scope>NUCLEOTIDE SEQUENCE [LARGE SCALE GENOMIC DNA]</scope>
    <source>
        <strain evidence="7 8">NRRL Y-17804</strain>
    </source>
</reference>
<dbReference type="GO" id="GO:0005829">
    <property type="term" value="C:cytosol"/>
    <property type="evidence" value="ECO:0007669"/>
    <property type="project" value="UniProtKB-UniRule"/>
</dbReference>
<dbReference type="Gene3D" id="2.40.50.90">
    <property type="match status" value="5"/>
</dbReference>
<protein>
    <submittedName>
        <fullName evidence="7">Uncharacterized protein</fullName>
    </submittedName>
</protein>
<keyword evidence="2 4" id="KW-0963">Cytoplasm</keyword>
<dbReference type="PROSITE" id="PS50830">
    <property type="entry name" value="TNASE_3"/>
    <property type="match status" value="4"/>
</dbReference>
<feature type="domain" description="TNase-like" evidence="6">
    <location>
        <begin position="486"/>
        <end position="611"/>
    </location>
</feature>
<dbReference type="GO" id="GO:0031047">
    <property type="term" value="P:regulatory ncRNA-mediated gene silencing"/>
    <property type="evidence" value="ECO:0007669"/>
    <property type="project" value="UniProtKB-UniRule"/>
</dbReference>
<organism evidence="7 8">
    <name type="scientific">Saitoella complicata (strain BCRC 22490 / CBS 7301 / JCM 7358 / NBRC 10748 / NRRL Y-17804)</name>
    <dbReference type="NCBI Taxonomy" id="698492"/>
    <lineage>
        <taxon>Eukaryota</taxon>
        <taxon>Fungi</taxon>
        <taxon>Dikarya</taxon>
        <taxon>Ascomycota</taxon>
        <taxon>Taphrinomycotina</taxon>
        <taxon>Taphrinomycotina incertae sedis</taxon>
        <taxon>Saitoella</taxon>
    </lineage>
</organism>
<dbReference type="GO" id="GO:0031332">
    <property type="term" value="C:RNAi effector complex"/>
    <property type="evidence" value="ECO:0007669"/>
    <property type="project" value="InterPro"/>
</dbReference>
<dbReference type="PANTHER" id="PTHR12302">
    <property type="entry name" value="EBNA2 BINDING PROTEIN P100"/>
    <property type="match status" value="1"/>
</dbReference>
<dbReference type="Gene3D" id="2.30.30.140">
    <property type="match status" value="1"/>
</dbReference>
<reference evidence="7 8" key="1">
    <citation type="journal article" date="2011" name="J. Gen. Appl. Microbiol.">
        <title>Draft genome sequencing of the enigmatic yeast Saitoella complicata.</title>
        <authorList>
            <person name="Nishida H."/>
            <person name="Hamamoto M."/>
            <person name="Sugiyama J."/>
        </authorList>
    </citation>
    <scope>NUCLEOTIDE SEQUENCE [LARGE SCALE GENOMIC DNA]</scope>
    <source>
        <strain evidence="7 8">NRRL Y-17804</strain>
    </source>
</reference>
<dbReference type="SUPFAM" id="SSF50199">
    <property type="entry name" value="Staphylococcal nuclease"/>
    <property type="match status" value="5"/>
</dbReference>
<reference evidence="7 8" key="3">
    <citation type="journal article" date="2015" name="Genome Announc.">
        <title>Draft Genome Sequence of the Archiascomycetous Yeast Saitoella complicata.</title>
        <authorList>
            <person name="Yamauchi K."/>
            <person name="Kondo S."/>
            <person name="Hamamoto M."/>
            <person name="Takahashi Y."/>
            <person name="Ogura Y."/>
            <person name="Hayashi T."/>
            <person name="Nishida H."/>
        </authorList>
    </citation>
    <scope>NUCLEOTIDE SEQUENCE [LARGE SCALE GENOMIC DNA]</scope>
    <source>
        <strain evidence="7 8">NRRL Y-17804</strain>
    </source>
</reference>
<dbReference type="FunFam" id="2.30.30.140:FF:000018">
    <property type="entry name" value="Serine/threonine-protein kinase 31"/>
    <property type="match status" value="1"/>
</dbReference>
<dbReference type="PROSITE" id="PS50304">
    <property type="entry name" value="TUDOR"/>
    <property type="match status" value="1"/>
</dbReference>
<evidence type="ECO:0000259" key="5">
    <source>
        <dbReference type="PROSITE" id="PS50304"/>
    </source>
</evidence>
<dbReference type="InterPro" id="IPR035437">
    <property type="entry name" value="SNase_OB-fold_sf"/>
</dbReference>
<dbReference type="SUPFAM" id="SSF63748">
    <property type="entry name" value="Tudor/PWWP/MBT"/>
    <property type="match status" value="1"/>
</dbReference>
<comment type="caution">
    <text evidence="7">The sequence shown here is derived from an EMBL/GenBank/DDBJ whole genome shotgun (WGS) entry which is preliminary data.</text>
</comment>
<dbReference type="Pfam" id="PF00565">
    <property type="entry name" value="SNase"/>
    <property type="match status" value="4"/>
</dbReference>
<feature type="domain" description="Tudor" evidence="5">
    <location>
        <begin position="683"/>
        <end position="743"/>
    </location>
</feature>
<evidence type="ECO:0000256" key="4">
    <source>
        <dbReference type="PIRNR" id="PIRNR017179"/>
    </source>
</evidence>
<dbReference type="Pfam" id="PF00567">
    <property type="entry name" value="TUDOR"/>
    <property type="match status" value="1"/>
</dbReference>
<dbReference type="GO" id="GO:0006402">
    <property type="term" value="P:mRNA catabolic process"/>
    <property type="evidence" value="ECO:0007669"/>
    <property type="project" value="UniProtKB-UniRule"/>
</dbReference>
<evidence type="ECO:0000259" key="6">
    <source>
        <dbReference type="PROSITE" id="PS50830"/>
    </source>
</evidence>
<dbReference type="InterPro" id="IPR016071">
    <property type="entry name" value="Staphylococal_nuclease_OB-fold"/>
</dbReference>
<dbReference type="Proteomes" id="UP000033140">
    <property type="component" value="Unassembled WGS sequence"/>
</dbReference>
<dbReference type="SMART" id="SM00318">
    <property type="entry name" value="SNc"/>
    <property type="match status" value="4"/>
</dbReference>
<dbReference type="InterPro" id="IPR016685">
    <property type="entry name" value="Silence_cplx_Nase-comp_TudorSN"/>
</dbReference>
<dbReference type="RefSeq" id="XP_019020913.1">
    <property type="nucleotide sequence ID" value="XM_019169935.1"/>
</dbReference>
<dbReference type="STRING" id="698492.A0A0E9NRE1"/>
<evidence type="ECO:0000313" key="8">
    <source>
        <dbReference type="Proteomes" id="UP000033140"/>
    </source>
</evidence>
<evidence type="ECO:0000256" key="2">
    <source>
        <dbReference type="ARBA" id="ARBA00022490"/>
    </source>
</evidence>
<dbReference type="GO" id="GO:0004518">
    <property type="term" value="F:nuclease activity"/>
    <property type="evidence" value="ECO:0007669"/>
    <property type="project" value="TreeGrafter"/>
</dbReference>
<dbReference type="GO" id="GO:0003723">
    <property type="term" value="F:RNA binding"/>
    <property type="evidence" value="ECO:0007669"/>
    <property type="project" value="UniProtKB-UniRule"/>
</dbReference>
<dbReference type="InterPro" id="IPR002999">
    <property type="entry name" value="Tudor"/>
</dbReference>
<dbReference type="GO" id="GO:0005634">
    <property type="term" value="C:nucleus"/>
    <property type="evidence" value="ECO:0007669"/>
    <property type="project" value="TreeGrafter"/>
</dbReference>
<evidence type="ECO:0000256" key="3">
    <source>
        <dbReference type="ARBA" id="ARBA00022737"/>
    </source>
</evidence>
<evidence type="ECO:0000313" key="7">
    <source>
        <dbReference type="EMBL" id="GAO52427.1"/>
    </source>
</evidence>
<dbReference type="PIRSF" id="PIRSF017179">
    <property type="entry name" value="RISC-Tudor-SN"/>
    <property type="match status" value="1"/>
</dbReference>
<feature type="domain" description="TNase-like" evidence="6">
    <location>
        <begin position="2"/>
        <end position="134"/>
    </location>
</feature>
<comment type="subcellular location">
    <subcellularLocation>
        <location evidence="1 4">Cytoplasm</location>
    </subcellularLocation>
</comment>